<evidence type="ECO:0000256" key="1">
    <source>
        <dbReference type="ARBA" id="ARBA00009184"/>
    </source>
</evidence>
<dbReference type="InterPro" id="IPR023214">
    <property type="entry name" value="HAD_sf"/>
</dbReference>
<name>A0A8E1VUP0_9PSEU</name>
<dbReference type="RefSeq" id="WP_183123163.1">
    <property type="nucleotide sequence ID" value="NZ_JACJHR010000005.1"/>
</dbReference>
<dbReference type="Gene3D" id="1.20.1440.100">
    <property type="entry name" value="SG protein - dephosphorylation function"/>
    <property type="match status" value="1"/>
</dbReference>
<proteinExistence type="inferred from homology"/>
<dbReference type="Pfam" id="PF12710">
    <property type="entry name" value="HAD"/>
    <property type="match status" value="1"/>
</dbReference>
<protein>
    <submittedName>
        <fullName evidence="2">Haloacid dehalogenase-like hydrolase</fullName>
    </submittedName>
</protein>
<comment type="caution">
    <text evidence="2">The sequence shown here is derived from an EMBL/GenBank/DDBJ whole genome shotgun (WGS) entry which is preliminary data.</text>
</comment>
<evidence type="ECO:0000313" key="2">
    <source>
        <dbReference type="EMBL" id="MBB2498652.1"/>
    </source>
</evidence>
<dbReference type="InterPro" id="IPR050582">
    <property type="entry name" value="HAD-like_SerB"/>
</dbReference>
<dbReference type="PANTHER" id="PTHR43344">
    <property type="entry name" value="PHOSPHOSERINE PHOSPHATASE"/>
    <property type="match status" value="1"/>
</dbReference>
<organism evidence="2 3">
    <name type="scientific">Amycolatopsis echigonensis</name>
    <dbReference type="NCBI Taxonomy" id="2576905"/>
    <lineage>
        <taxon>Bacteria</taxon>
        <taxon>Bacillati</taxon>
        <taxon>Actinomycetota</taxon>
        <taxon>Actinomycetes</taxon>
        <taxon>Pseudonocardiales</taxon>
        <taxon>Pseudonocardiaceae</taxon>
        <taxon>Amycolatopsis</taxon>
    </lineage>
</organism>
<reference evidence="2 3" key="1">
    <citation type="submission" date="2020-08" db="EMBL/GenBank/DDBJ databases">
        <title>Amycolatopsis echigonensis JCM 21831.</title>
        <authorList>
            <person name="Tedsree N."/>
            <person name="Kuncharoen N."/>
            <person name="Likhitwitayawuid K."/>
            <person name="Tanasupawat S."/>
        </authorList>
    </citation>
    <scope>NUCLEOTIDE SEQUENCE [LARGE SCALE GENOMIC DNA]</scope>
    <source>
        <strain evidence="2 3">JCM 21831</strain>
    </source>
</reference>
<dbReference type="InterPro" id="IPR036412">
    <property type="entry name" value="HAD-like_sf"/>
</dbReference>
<sequence length="252" mass="27029">MNRATKYAILDLDGPLLPGHTMRHYVHILIDDGACDRQAGLSCLEAIGQLAATEKAPPGLMDEIYRRYAMKGASVEQTRFAAEKICRASRGKLFSFVPELLSLLRGSGYRIYLLSGSPDFPVQEAAIDLGLTGGHGAVVEVADGRLTGRLLSAPGAAGGKLAFMRCLAEATGFDTENFLAIGNSASDAEIFPCVGKAVAFEPDAELKRLAAGQRWQVADRRSILRVCARLVARTAAARPTLLSRREDGALLR</sequence>
<gene>
    <name evidence="2" type="ORF">H5411_05825</name>
</gene>
<dbReference type="EMBL" id="JACJHR010000005">
    <property type="protein sequence ID" value="MBB2498652.1"/>
    <property type="molecule type" value="Genomic_DNA"/>
</dbReference>
<dbReference type="AlphaFoldDB" id="A0A8E1VUP0"/>
<comment type="similarity">
    <text evidence="1">Belongs to the HAD-like hydrolase superfamily. SerB family.</text>
</comment>
<dbReference type="Gene3D" id="3.40.50.1000">
    <property type="entry name" value="HAD superfamily/HAD-like"/>
    <property type="match status" value="1"/>
</dbReference>
<dbReference type="Proteomes" id="UP000550260">
    <property type="component" value="Unassembled WGS sequence"/>
</dbReference>
<evidence type="ECO:0000313" key="3">
    <source>
        <dbReference type="Proteomes" id="UP000550260"/>
    </source>
</evidence>
<accession>A0A8E1VUP0</accession>
<dbReference type="SUPFAM" id="SSF56784">
    <property type="entry name" value="HAD-like"/>
    <property type="match status" value="1"/>
</dbReference>